<feature type="compositionally biased region" description="Basic residues" evidence="1">
    <location>
        <begin position="168"/>
        <end position="216"/>
    </location>
</feature>
<accession>A0A2A3EDD1</accession>
<dbReference type="Proteomes" id="UP000242457">
    <property type="component" value="Unassembled WGS sequence"/>
</dbReference>
<evidence type="ECO:0000313" key="4">
    <source>
        <dbReference type="EMBL" id="PBC29302.1"/>
    </source>
</evidence>
<feature type="compositionally biased region" description="Polar residues" evidence="1">
    <location>
        <begin position="231"/>
        <end position="254"/>
    </location>
</feature>
<evidence type="ECO:0000259" key="3">
    <source>
        <dbReference type="PROSITE" id="PS51504"/>
    </source>
</evidence>
<feature type="region of interest" description="Disordered" evidence="1">
    <location>
        <begin position="167"/>
        <end position="260"/>
    </location>
</feature>
<dbReference type="OrthoDB" id="7684689at2759"/>
<dbReference type="EMBL" id="KZ288288">
    <property type="protein sequence ID" value="PBC29302.1"/>
    <property type="molecule type" value="Genomic_DNA"/>
</dbReference>
<feature type="domain" description="H15" evidence="3">
    <location>
        <begin position="78"/>
        <end position="148"/>
    </location>
</feature>
<evidence type="ECO:0000313" key="5">
    <source>
        <dbReference type="Proteomes" id="UP000242457"/>
    </source>
</evidence>
<dbReference type="GO" id="GO:0003677">
    <property type="term" value="F:DNA binding"/>
    <property type="evidence" value="ECO:0007669"/>
    <property type="project" value="InterPro"/>
</dbReference>
<evidence type="ECO:0000256" key="2">
    <source>
        <dbReference type="SAM" id="Phobius"/>
    </source>
</evidence>
<organism evidence="4 5">
    <name type="scientific">Apis cerana cerana</name>
    <name type="common">Oriental honeybee</name>
    <dbReference type="NCBI Taxonomy" id="94128"/>
    <lineage>
        <taxon>Eukaryota</taxon>
        <taxon>Metazoa</taxon>
        <taxon>Ecdysozoa</taxon>
        <taxon>Arthropoda</taxon>
        <taxon>Hexapoda</taxon>
        <taxon>Insecta</taxon>
        <taxon>Pterygota</taxon>
        <taxon>Neoptera</taxon>
        <taxon>Endopterygota</taxon>
        <taxon>Hymenoptera</taxon>
        <taxon>Apocrita</taxon>
        <taxon>Aculeata</taxon>
        <taxon>Apoidea</taxon>
        <taxon>Anthophila</taxon>
        <taxon>Apidae</taxon>
        <taxon>Apis</taxon>
    </lineage>
</organism>
<protein>
    <recommendedName>
        <fullName evidence="3">H15 domain-containing protein</fullName>
    </recommendedName>
</protein>
<dbReference type="Pfam" id="PF00538">
    <property type="entry name" value="Linker_histone"/>
    <property type="match status" value="1"/>
</dbReference>
<dbReference type="InterPro" id="IPR036388">
    <property type="entry name" value="WH-like_DNA-bd_sf"/>
</dbReference>
<feature type="transmembrane region" description="Helical" evidence="2">
    <location>
        <begin position="12"/>
        <end position="33"/>
    </location>
</feature>
<dbReference type="PROSITE" id="PS51504">
    <property type="entry name" value="H15"/>
    <property type="match status" value="1"/>
</dbReference>
<dbReference type="InterPro" id="IPR036390">
    <property type="entry name" value="WH_DNA-bd_sf"/>
</dbReference>
<evidence type="ECO:0000256" key="1">
    <source>
        <dbReference type="SAM" id="MobiDB-lite"/>
    </source>
</evidence>
<dbReference type="SUPFAM" id="SSF46785">
    <property type="entry name" value="Winged helix' DNA-binding domain"/>
    <property type="match status" value="1"/>
</dbReference>
<keyword evidence="2" id="KW-0812">Transmembrane</keyword>
<dbReference type="Gene3D" id="1.10.10.10">
    <property type="entry name" value="Winged helix-like DNA-binding domain superfamily/Winged helix DNA-binding domain"/>
    <property type="match status" value="1"/>
</dbReference>
<dbReference type="InterPro" id="IPR005818">
    <property type="entry name" value="Histone_H1/H5_H15"/>
</dbReference>
<keyword evidence="2" id="KW-0472">Membrane</keyword>
<dbReference type="GO" id="GO:0006334">
    <property type="term" value="P:nucleosome assembly"/>
    <property type="evidence" value="ECO:0007669"/>
    <property type="project" value="InterPro"/>
</dbReference>
<dbReference type="GO" id="GO:0000786">
    <property type="term" value="C:nucleosome"/>
    <property type="evidence" value="ECO:0007669"/>
    <property type="project" value="InterPro"/>
</dbReference>
<keyword evidence="5" id="KW-1185">Reference proteome</keyword>
<proteinExistence type="predicted"/>
<gene>
    <name evidence="4" type="ORF">APICC_03331</name>
</gene>
<dbReference type="AlphaFoldDB" id="A0A2A3EDD1"/>
<feature type="transmembrane region" description="Helical" evidence="2">
    <location>
        <begin position="39"/>
        <end position="67"/>
    </location>
</feature>
<sequence length="260" mass="29725">MELLLLVQGWRLGGLQLQMILLGGGIMGGWVGGGCRHRLLLILTCLLILIDVIRMMEVMGVGINLIFPGPDARMAFKRSQRIEAQVVEAIRRLQAIQGSTPQEISNYIAQEYNIPGSEIRPHVQLALKRGVTYGILQRLKGGCYTYNPDFLNGQCISGGDATVEIPCKGRRRRRGRSRRRGRRRRAGRSRRRSRRRKTSRRRRSSSRRRRRGRRRRREEFPKEIDGLDLTKQPTKSSSLLTKDSPQSNHSISENSEGKQE</sequence>
<name>A0A2A3EDD1_APICC</name>
<keyword evidence="2" id="KW-1133">Transmembrane helix</keyword>
<reference evidence="4 5" key="1">
    <citation type="submission" date="2014-07" db="EMBL/GenBank/DDBJ databases">
        <title>Genomic and transcriptomic analysis on Apis cerana provide comprehensive insights into honey bee biology.</title>
        <authorList>
            <person name="Diao Q."/>
            <person name="Sun L."/>
            <person name="Zheng H."/>
            <person name="Zheng H."/>
            <person name="Xu S."/>
            <person name="Wang S."/>
            <person name="Zeng Z."/>
            <person name="Hu F."/>
            <person name="Su S."/>
            <person name="Wu J."/>
        </authorList>
    </citation>
    <scope>NUCLEOTIDE SEQUENCE [LARGE SCALE GENOMIC DNA]</scope>
    <source>
        <tissue evidence="4">Pupae without intestine</tissue>
    </source>
</reference>